<evidence type="ECO:0000256" key="10">
    <source>
        <dbReference type="ARBA" id="ARBA00022777"/>
    </source>
</evidence>
<organism evidence="16 17">
    <name type="scientific">Serendipita indica (strain DSM 11827)</name>
    <name type="common">Root endophyte fungus</name>
    <name type="synonym">Piriformospora indica</name>
    <dbReference type="NCBI Taxonomy" id="1109443"/>
    <lineage>
        <taxon>Eukaryota</taxon>
        <taxon>Fungi</taxon>
        <taxon>Dikarya</taxon>
        <taxon>Basidiomycota</taxon>
        <taxon>Agaricomycotina</taxon>
        <taxon>Agaricomycetes</taxon>
        <taxon>Sebacinales</taxon>
        <taxon>Serendipitaceae</taxon>
        <taxon>Serendipita</taxon>
    </lineage>
</organism>
<dbReference type="GO" id="GO:0046872">
    <property type="term" value="F:metal ion binding"/>
    <property type="evidence" value="ECO:0007669"/>
    <property type="project" value="UniProtKB-KW"/>
</dbReference>
<keyword evidence="7" id="KW-0808">Transferase</keyword>
<dbReference type="PROSITE" id="PS50972">
    <property type="entry name" value="PTERIN_BINDING"/>
    <property type="match status" value="1"/>
</dbReference>
<dbReference type="OMA" id="NIPHKLM"/>
<comment type="catalytic activity">
    <reaction evidence="2">
        <text>6-hydroxymethyl-7,8-dihydropterin + ATP = (7,8-dihydropterin-6-yl)methyl diphosphate + AMP + H(+)</text>
        <dbReference type="Rhea" id="RHEA:11412"/>
        <dbReference type="ChEBI" id="CHEBI:15378"/>
        <dbReference type="ChEBI" id="CHEBI:30616"/>
        <dbReference type="ChEBI" id="CHEBI:44841"/>
        <dbReference type="ChEBI" id="CHEBI:72950"/>
        <dbReference type="ChEBI" id="CHEBI:456215"/>
        <dbReference type="EC" id="2.7.6.3"/>
    </reaction>
</comment>
<dbReference type="InterPro" id="IPR000489">
    <property type="entry name" value="Pterin-binding_dom"/>
</dbReference>
<keyword evidence="8" id="KW-0479">Metal-binding</keyword>
<dbReference type="InParanoid" id="G4TE70"/>
<evidence type="ECO:0000256" key="13">
    <source>
        <dbReference type="ARBA" id="ARBA00022909"/>
    </source>
</evidence>
<reference evidence="16 17" key="1">
    <citation type="journal article" date="2011" name="PLoS Pathog.">
        <title>Endophytic Life Strategies Decoded by Genome and Transcriptome Analyses of the Mutualistic Root Symbiont Piriformospora indica.</title>
        <authorList>
            <person name="Zuccaro A."/>
            <person name="Lahrmann U."/>
            <person name="Guldener U."/>
            <person name="Langen G."/>
            <person name="Pfiffi S."/>
            <person name="Biedenkopf D."/>
            <person name="Wong P."/>
            <person name="Samans B."/>
            <person name="Grimm C."/>
            <person name="Basiewicz M."/>
            <person name="Murat C."/>
            <person name="Martin F."/>
            <person name="Kogel K.H."/>
        </authorList>
    </citation>
    <scope>NUCLEOTIDE SEQUENCE [LARGE SCALE GENOMIC DNA]</scope>
    <source>
        <strain evidence="16 17">DSM 11827</strain>
    </source>
</reference>
<dbReference type="HOGENOM" id="CLU_008023_0_2_1"/>
<dbReference type="PROSITE" id="PS00794">
    <property type="entry name" value="HPPK"/>
    <property type="match status" value="1"/>
</dbReference>
<dbReference type="SUPFAM" id="SSF55083">
    <property type="entry name" value="6-hydroxymethyl-7,8-dihydropterin pyrophosphokinase, HPPK"/>
    <property type="match status" value="1"/>
</dbReference>
<dbReference type="PROSITE" id="PS00793">
    <property type="entry name" value="DHPS_2"/>
    <property type="match status" value="1"/>
</dbReference>
<proteinExistence type="inferred from homology"/>
<dbReference type="FunCoup" id="G4TE70">
    <property type="interactions" value="173"/>
</dbReference>
<dbReference type="InterPro" id="IPR011005">
    <property type="entry name" value="Dihydropteroate_synth-like_sf"/>
</dbReference>
<evidence type="ECO:0000313" key="16">
    <source>
        <dbReference type="EMBL" id="CCA69615.1"/>
    </source>
</evidence>
<evidence type="ECO:0000256" key="1">
    <source>
        <dbReference type="ARBA" id="ARBA00000012"/>
    </source>
</evidence>
<dbReference type="PANTHER" id="PTHR20941:SF1">
    <property type="entry name" value="FOLIC ACID SYNTHESIS PROTEIN FOL1"/>
    <property type="match status" value="1"/>
</dbReference>
<dbReference type="PANTHER" id="PTHR20941">
    <property type="entry name" value="FOLATE SYNTHESIS PROTEINS"/>
    <property type="match status" value="1"/>
</dbReference>
<comment type="pathway">
    <text evidence="5">Cofactor biosynthesis; tetrahydrofolate biosynthesis; 2-amino-4-hydroxy-6-hydroxymethyl-7,8-dihydropteridine diphosphate from 7,8-dihydroneopterin triphosphate: step 4/4.</text>
</comment>
<dbReference type="SUPFAM" id="SSF51717">
    <property type="entry name" value="Dihydropteroate synthetase-like"/>
    <property type="match status" value="1"/>
</dbReference>
<evidence type="ECO:0000256" key="4">
    <source>
        <dbReference type="ARBA" id="ARBA00004763"/>
    </source>
</evidence>
<gene>
    <name evidence="16" type="ORF">PIIN_03554</name>
</gene>
<comment type="cofactor">
    <cofactor evidence="3">
        <name>Mg(2+)</name>
        <dbReference type="ChEBI" id="CHEBI:18420"/>
    </cofactor>
</comment>
<dbReference type="Pfam" id="PF00809">
    <property type="entry name" value="Pterin_bind"/>
    <property type="match status" value="1"/>
</dbReference>
<dbReference type="InterPro" id="IPR035907">
    <property type="entry name" value="Hppk_sf"/>
</dbReference>
<dbReference type="Gene3D" id="3.20.20.20">
    <property type="entry name" value="Dihydropteroate synthase-like"/>
    <property type="match status" value="1"/>
</dbReference>
<keyword evidence="14" id="KW-0511">Multifunctional enzyme</keyword>
<dbReference type="GO" id="GO:0016301">
    <property type="term" value="F:kinase activity"/>
    <property type="evidence" value="ECO:0007669"/>
    <property type="project" value="UniProtKB-KW"/>
</dbReference>
<evidence type="ECO:0000256" key="12">
    <source>
        <dbReference type="ARBA" id="ARBA00022842"/>
    </source>
</evidence>
<evidence type="ECO:0000313" key="17">
    <source>
        <dbReference type="Proteomes" id="UP000007148"/>
    </source>
</evidence>
<dbReference type="AlphaFoldDB" id="G4TE70"/>
<protein>
    <submittedName>
        <fullName evidence="16">Related to multifunctional folic acid synthesis protein</fullName>
    </submittedName>
</protein>
<evidence type="ECO:0000259" key="15">
    <source>
        <dbReference type="PROSITE" id="PS50972"/>
    </source>
</evidence>
<dbReference type="GO" id="GO:0004156">
    <property type="term" value="F:dihydropteroate synthase activity"/>
    <property type="evidence" value="ECO:0007669"/>
    <property type="project" value="UniProtKB-EC"/>
</dbReference>
<dbReference type="InterPro" id="IPR045031">
    <property type="entry name" value="DHP_synth-like"/>
</dbReference>
<dbReference type="EMBL" id="CAFZ01000059">
    <property type="protein sequence ID" value="CCA69615.1"/>
    <property type="molecule type" value="Genomic_DNA"/>
</dbReference>
<sequence>MEPQALLDLLKDAEHWQGRRPTVRNGPRVVDLDILFDDNRVYESGKLPGRELKVPHSRIPEREFVLRPLADIIPTFRHPVLGSSVSDLLRALPSSASPMNRILNFPSSHDSIPPVIWALGSQSFIMATLNTTPDSFSDGGDHTDWDSILGYAQHAVKCGSSIIDIGGYSTRPGSSFVSVQEEQRRTAPFIAHLRQSGVHIPISVDTFRAEVALASLEAGANCINDVYALTGPHQGVAGVHSSHLSTDDIGVSVSDDGAMLSLAVRAKVPLILMHSRGLANQNKDYSSFKGGIIEGVRRELGLRVERALRAGVRRWNIILDPGIGFSKCVEDNVRLVRHHGLLTSETLVFNQFDRHLPLAPWPLLARFPTLVGTSRKGYLGTLLDREDAKREPKRRDWATAAAVTSLVQQGVDIVRVHAVEPMQDVVKVADAIWRHNLL</sequence>
<feature type="domain" description="Pterin-binding" evidence="15">
    <location>
        <begin position="123"/>
        <end position="427"/>
    </location>
</feature>
<evidence type="ECO:0000256" key="6">
    <source>
        <dbReference type="ARBA" id="ARBA00009951"/>
    </source>
</evidence>
<keyword evidence="13" id="KW-0289">Folate biosynthesis</keyword>
<dbReference type="Gene3D" id="3.30.70.560">
    <property type="entry name" value="7,8-Dihydro-6-hydroxymethylpterin-pyrophosphokinase HPPK"/>
    <property type="match status" value="1"/>
</dbReference>
<dbReference type="GO" id="GO:0005524">
    <property type="term" value="F:ATP binding"/>
    <property type="evidence" value="ECO:0007669"/>
    <property type="project" value="UniProtKB-KW"/>
</dbReference>
<keyword evidence="17" id="KW-1185">Reference proteome</keyword>
<accession>G4TE70</accession>
<evidence type="ECO:0000256" key="14">
    <source>
        <dbReference type="ARBA" id="ARBA00023268"/>
    </source>
</evidence>
<dbReference type="UniPathway" id="UPA00077">
    <property type="reaction ID" value="UER00155"/>
</dbReference>
<dbReference type="GO" id="GO:0046654">
    <property type="term" value="P:tetrahydrofolate biosynthetic process"/>
    <property type="evidence" value="ECO:0007669"/>
    <property type="project" value="UniProtKB-UniPathway"/>
</dbReference>
<evidence type="ECO:0000256" key="3">
    <source>
        <dbReference type="ARBA" id="ARBA00001946"/>
    </source>
</evidence>
<evidence type="ECO:0000256" key="5">
    <source>
        <dbReference type="ARBA" id="ARBA00005051"/>
    </source>
</evidence>
<evidence type="ECO:0000256" key="8">
    <source>
        <dbReference type="ARBA" id="ARBA00022723"/>
    </source>
</evidence>
<keyword evidence="9" id="KW-0547">Nucleotide-binding</keyword>
<dbReference type="GO" id="GO:0003848">
    <property type="term" value="F:2-amino-4-hydroxy-6-hydroxymethyldihydropteridine diphosphokinase activity"/>
    <property type="evidence" value="ECO:0007669"/>
    <property type="project" value="UniProtKB-EC"/>
</dbReference>
<comment type="pathway">
    <text evidence="4">Cofactor biosynthesis; tetrahydrofolate biosynthesis; 7,8-dihydrofolate from 2-amino-4-hydroxy-6-hydroxymethyl-7,8-dihydropteridine diphosphate and 4-aminobenzoate: step 1/2.</text>
</comment>
<keyword evidence="10" id="KW-0418">Kinase</keyword>
<dbReference type="GO" id="GO:0046656">
    <property type="term" value="P:folic acid biosynthetic process"/>
    <property type="evidence" value="ECO:0007669"/>
    <property type="project" value="UniProtKB-KW"/>
</dbReference>
<comment type="similarity">
    <text evidence="6">In the C-terminal section; belongs to the DHPS family.</text>
</comment>
<dbReference type="eggNOG" id="KOG2544">
    <property type="taxonomic scope" value="Eukaryota"/>
</dbReference>
<comment type="catalytic activity">
    <reaction evidence="1">
        <text>(7,8-dihydropterin-6-yl)methyl diphosphate + 4-aminobenzoate = 7,8-dihydropteroate + diphosphate</text>
        <dbReference type="Rhea" id="RHEA:19949"/>
        <dbReference type="ChEBI" id="CHEBI:17836"/>
        <dbReference type="ChEBI" id="CHEBI:17839"/>
        <dbReference type="ChEBI" id="CHEBI:33019"/>
        <dbReference type="ChEBI" id="CHEBI:72950"/>
        <dbReference type="EC" id="2.5.1.15"/>
    </reaction>
</comment>
<keyword evidence="12" id="KW-0460">Magnesium</keyword>
<dbReference type="STRING" id="1109443.G4TE70"/>
<dbReference type="InterPro" id="IPR006390">
    <property type="entry name" value="DHP_synth_dom"/>
</dbReference>
<comment type="caution">
    <text evidence="16">The sequence shown here is derived from an EMBL/GenBank/DDBJ whole genome shotgun (WGS) entry which is preliminary data.</text>
</comment>
<keyword evidence="11" id="KW-0067">ATP-binding</keyword>
<dbReference type="OrthoDB" id="615426at2759"/>
<dbReference type="InterPro" id="IPR000550">
    <property type="entry name" value="Hppk"/>
</dbReference>
<dbReference type="Pfam" id="PF01288">
    <property type="entry name" value="HPPK"/>
    <property type="match status" value="1"/>
</dbReference>
<evidence type="ECO:0000256" key="11">
    <source>
        <dbReference type="ARBA" id="ARBA00022840"/>
    </source>
</evidence>
<evidence type="ECO:0000256" key="2">
    <source>
        <dbReference type="ARBA" id="ARBA00000198"/>
    </source>
</evidence>
<evidence type="ECO:0000256" key="9">
    <source>
        <dbReference type="ARBA" id="ARBA00022741"/>
    </source>
</evidence>
<evidence type="ECO:0000256" key="7">
    <source>
        <dbReference type="ARBA" id="ARBA00022679"/>
    </source>
</evidence>
<name>G4TE70_SERID</name>
<dbReference type="Proteomes" id="UP000007148">
    <property type="component" value="Unassembled WGS sequence"/>
</dbReference>
<dbReference type="CDD" id="cd00739">
    <property type="entry name" value="DHPS"/>
    <property type="match status" value="1"/>
</dbReference>